<keyword evidence="4 14" id="KW-0240">DNA-directed RNA polymerase</keyword>
<dbReference type="PANTHER" id="PTHR20856">
    <property type="entry name" value="DNA-DIRECTED RNA POLYMERASE I SUBUNIT 2"/>
    <property type="match status" value="1"/>
</dbReference>
<reference evidence="20" key="2">
    <citation type="journal article" date="2014" name="Arch. Microbiol.">
        <title>Halorubrum salinum sp. nov., isolated from a marine solar saltern.</title>
        <authorList>
            <person name="Zhang W.J."/>
            <person name="Cui H.L."/>
        </authorList>
    </citation>
    <scope>NUCLEOTIDE SEQUENCE</scope>
    <source>
        <strain evidence="20">GX71</strain>
    </source>
</reference>
<evidence type="ECO:0000256" key="14">
    <source>
        <dbReference type="RuleBase" id="RU363031"/>
    </source>
</evidence>
<keyword evidence="5" id="KW-0963">Cytoplasm</keyword>
<dbReference type="Pfam" id="PF04566">
    <property type="entry name" value="RNA_pol_Rpb2_4"/>
    <property type="match status" value="1"/>
</dbReference>
<evidence type="ECO:0000259" key="19">
    <source>
        <dbReference type="Pfam" id="PF04567"/>
    </source>
</evidence>
<dbReference type="PROSITE" id="PS01166">
    <property type="entry name" value="RNA_POL_BETA"/>
    <property type="match status" value="1"/>
</dbReference>
<evidence type="ECO:0000256" key="12">
    <source>
        <dbReference type="ARBA" id="ARBA00025838"/>
    </source>
</evidence>
<dbReference type="SUPFAM" id="SSF64484">
    <property type="entry name" value="beta and beta-prime subunits of DNA dependent RNA-polymerase"/>
    <property type="match status" value="1"/>
</dbReference>
<comment type="cofactor">
    <cofactor evidence="1">
        <name>Zn(2+)</name>
        <dbReference type="ChEBI" id="CHEBI:29105"/>
    </cofactor>
</comment>
<dbReference type="GO" id="GO:0032549">
    <property type="term" value="F:ribonucleoside binding"/>
    <property type="evidence" value="ECO:0007669"/>
    <property type="project" value="InterPro"/>
</dbReference>
<evidence type="ECO:0000313" key="20">
    <source>
        <dbReference type="EMBL" id="AHB62276.1"/>
    </source>
</evidence>
<feature type="domain" description="RNA polymerase Rpb2" evidence="19">
    <location>
        <begin position="92"/>
        <end position="124"/>
    </location>
</feature>
<keyword evidence="8" id="KW-0479">Metal-binding</keyword>
<proteinExistence type="inferred from homology"/>
<evidence type="ECO:0000256" key="2">
    <source>
        <dbReference type="ARBA" id="ARBA00004496"/>
    </source>
</evidence>
<dbReference type="NCBIfam" id="TIGR03670">
    <property type="entry name" value="rpoB_arch"/>
    <property type="match status" value="1"/>
</dbReference>
<evidence type="ECO:0000256" key="8">
    <source>
        <dbReference type="ARBA" id="ARBA00022723"/>
    </source>
</evidence>
<evidence type="ECO:0000259" key="16">
    <source>
        <dbReference type="Pfam" id="PF00562"/>
    </source>
</evidence>
<dbReference type="InterPro" id="IPR007646">
    <property type="entry name" value="RNA_pol_Rpb2_4"/>
</dbReference>
<reference evidence="20" key="1">
    <citation type="submission" date="2013-09" db="EMBL/GenBank/DDBJ databases">
        <authorList>
            <person name="Cui H.-L."/>
        </authorList>
    </citation>
    <scope>NUCLEOTIDE SEQUENCE</scope>
    <source>
        <strain evidence="20">GX71</strain>
    </source>
</reference>
<feature type="region of interest" description="Disordered" evidence="15">
    <location>
        <begin position="301"/>
        <end position="330"/>
    </location>
</feature>
<dbReference type="EC" id="2.7.7.6" evidence="14"/>
<comment type="catalytic activity">
    <reaction evidence="13 14">
        <text>RNA(n) + a ribonucleoside 5'-triphosphate = RNA(n+1) + diphosphate</text>
        <dbReference type="Rhea" id="RHEA:21248"/>
        <dbReference type="Rhea" id="RHEA-COMP:14527"/>
        <dbReference type="Rhea" id="RHEA-COMP:17342"/>
        <dbReference type="ChEBI" id="CHEBI:33019"/>
        <dbReference type="ChEBI" id="CHEBI:61557"/>
        <dbReference type="ChEBI" id="CHEBI:140395"/>
        <dbReference type="EC" id="2.7.7.6"/>
    </reaction>
</comment>
<dbReference type="GO" id="GO:0003899">
    <property type="term" value="F:DNA-directed RNA polymerase activity"/>
    <property type="evidence" value="ECO:0007669"/>
    <property type="project" value="UniProtKB-EC"/>
</dbReference>
<protein>
    <recommendedName>
        <fullName evidence="14">DNA-directed RNA polymerase subunit beta</fullName>
        <ecNumber evidence="14">2.7.7.6</ecNumber>
    </recommendedName>
</protein>
<organism evidence="20">
    <name type="scientific">Halorubrum salinum</name>
    <dbReference type="NCBI Taxonomy" id="767517"/>
    <lineage>
        <taxon>Archaea</taxon>
        <taxon>Methanobacteriati</taxon>
        <taxon>Methanobacteriota</taxon>
        <taxon>Stenosarchaea group</taxon>
        <taxon>Halobacteria</taxon>
        <taxon>Halobacteriales</taxon>
        <taxon>Haloferacaceae</taxon>
        <taxon>Halorubrum</taxon>
    </lineage>
</organism>
<dbReference type="RefSeq" id="WP_256402843.1">
    <property type="nucleotide sequence ID" value="NZ_JANHDO010000002.1"/>
</dbReference>
<name>V5TCB0_9EURY</name>
<evidence type="ECO:0000256" key="4">
    <source>
        <dbReference type="ARBA" id="ARBA00022478"/>
    </source>
</evidence>
<dbReference type="Pfam" id="PF00562">
    <property type="entry name" value="RNA_pol_Rpb2_6"/>
    <property type="match status" value="1"/>
</dbReference>
<evidence type="ECO:0000256" key="7">
    <source>
        <dbReference type="ARBA" id="ARBA00022695"/>
    </source>
</evidence>
<dbReference type="InterPro" id="IPR007641">
    <property type="entry name" value="RNA_pol_Rpb2_7"/>
</dbReference>
<comment type="subcellular location">
    <subcellularLocation>
        <location evidence="2">Cytoplasm</location>
    </subcellularLocation>
</comment>
<dbReference type="Gene3D" id="2.40.270.10">
    <property type="entry name" value="DNA-directed RNA polymerase, subunit 2, domain 6"/>
    <property type="match status" value="1"/>
</dbReference>
<dbReference type="FunFam" id="2.40.270.10:FF:000011">
    <property type="entry name" value="DNA-directed RNA polymerase subunit beta"/>
    <property type="match status" value="1"/>
</dbReference>
<dbReference type="GO" id="GO:0005737">
    <property type="term" value="C:cytoplasm"/>
    <property type="evidence" value="ECO:0007669"/>
    <property type="project" value="UniProtKB-SubCell"/>
</dbReference>
<dbReference type="InterPro" id="IPR014724">
    <property type="entry name" value="RNA_pol_RPB2_OB-fold"/>
</dbReference>
<dbReference type="GO" id="GO:0006351">
    <property type="term" value="P:DNA-templated transcription"/>
    <property type="evidence" value="ECO:0007669"/>
    <property type="project" value="InterPro"/>
</dbReference>
<feature type="domain" description="DNA-directed RNA polymerase subunit 2 hybrid-binding" evidence="16">
    <location>
        <begin position="140"/>
        <end position="512"/>
    </location>
</feature>
<keyword evidence="7 14" id="KW-0548">Nucleotidyltransferase</keyword>
<accession>V5TCB0</accession>
<evidence type="ECO:0000256" key="10">
    <source>
        <dbReference type="ARBA" id="ARBA00023125"/>
    </source>
</evidence>
<evidence type="ECO:0000256" key="3">
    <source>
        <dbReference type="ARBA" id="ARBA00006835"/>
    </source>
</evidence>
<evidence type="ECO:0000256" key="5">
    <source>
        <dbReference type="ARBA" id="ARBA00022490"/>
    </source>
</evidence>
<comment type="function">
    <text evidence="14">DNA-dependent RNA polymerase catalyzes the transcription of DNA into RNA using the four ribonucleoside triphosphates as substrates.</text>
</comment>
<evidence type="ECO:0000256" key="6">
    <source>
        <dbReference type="ARBA" id="ARBA00022679"/>
    </source>
</evidence>
<dbReference type="GO" id="GO:0003677">
    <property type="term" value="F:DNA binding"/>
    <property type="evidence" value="ECO:0007669"/>
    <property type="project" value="UniProtKB-KW"/>
</dbReference>
<dbReference type="InterPro" id="IPR019969">
    <property type="entry name" value="RNAP_Rpo2"/>
</dbReference>
<dbReference type="InterPro" id="IPR007647">
    <property type="entry name" value="RNA_pol_Rpb2_5"/>
</dbReference>
<evidence type="ECO:0000256" key="9">
    <source>
        <dbReference type="ARBA" id="ARBA00022833"/>
    </source>
</evidence>
<evidence type="ECO:0000259" key="17">
    <source>
        <dbReference type="Pfam" id="PF04560"/>
    </source>
</evidence>
<dbReference type="GO" id="GO:0000428">
    <property type="term" value="C:DNA-directed RNA polymerase complex"/>
    <property type="evidence" value="ECO:0007669"/>
    <property type="project" value="UniProtKB-KW"/>
</dbReference>
<keyword evidence="6 14" id="KW-0808">Transferase</keyword>
<dbReference type="InterPro" id="IPR007120">
    <property type="entry name" value="DNA-dir_RNAP_su2_dom"/>
</dbReference>
<dbReference type="AlphaFoldDB" id="V5TCB0"/>
<dbReference type="InterPro" id="IPR037033">
    <property type="entry name" value="DNA-dir_RNAP_su2_hyb_sf"/>
</dbReference>
<comment type="subunit">
    <text evidence="12">Part of the RNA polymerase complex.</text>
</comment>
<feature type="domain" description="RNA polymerase Rpb2" evidence="17">
    <location>
        <begin position="514"/>
        <end position="605"/>
    </location>
</feature>
<dbReference type="Gene3D" id="3.90.1070.20">
    <property type="match status" value="1"/>
</dbReference>
<evidence type="ECO:0000256" key="15">
    <source>
        <dbReference type="SAM" id="MobiDB-lite"/>
    </source>
</evidence>
<keyword evidence="10" id="KW-0238">DNA-binding</keyword>
<dbReference type="InterPro" id="IPR007121">
    <property type="entry name" value="RNA_pol_bsu_CS"/>
</dbReference>
<dbReference type="InterPro" id="IPR015712">
    <property type="entry name" value="DNA-dir_RNA_pol_su2"/>
</dbReference>
<evidence type="ECO:0000259" key="18">
    <source>
        <dbReference type="Pfam" id="PF04566"/>
    </source>
</evidence>
<dbReference type="Gene3D" id="3.90.1800.10">
    <property type="entry name" value="RNA polymerase alpha subunit dimerisation domain"/>
    <property type="match status" value="1"/>
</dbReference>
<dbReference type="GO" id="GO:0008270">
    <property type="term" value="F:zinc ion binding"/>
    <property type="evidence" value="ECO:0007669"/>
    <property type="project" value="InterPro"/>
</dbReference>
<dbReference type="EMBL" id="KF680550">
    <property type="protein sequence ID" value="AHB62276.1"/>
    <property type="molecule type" value="Genomic_DNA"/>
</dbReference>
<evidence type="ECO:0000256" key="1">
    <source>
        <dbReference type="ARBA" id="ARBA00001947"/>
    </source>
</evidence>
<feature type="domain" description="RNA polymerase Rpb2" evidence="18">
    <location>
        <begin position="10"/>
        <end position="71"/>
    </location>
</feature>
<dbReference type="Pfam" id="PF04567">
    <property type="entry name" value="RNA_pol_Rpb2_5"/>
    <property type="match status" value="1"/>
</dbReference>
<dbReference type="Pfam" id="PF04560">
    <property type="entry name" value="RNA_pol_Rpb2_7"/>
    <property type="match status" value="1"/>
</dbReference>
<keyword evidence="9" id="KW-0862">Zinc</keyword>
<comment type="similarity">
    <text evidence="3 14">Belongs to the RNA polymerase beta chain family.</text>
</comment>
<keyword evidence="11 14" id="KW-0804">Transcription</keyword>
<evidence type="ECO:0000256" key="11">
    <source>
        <dbReference type="ARBA" id="ARBA00023163"/>
    </source>
</evidence>
<sequence length="609" mass="67621">MAQAEREAKVYVNGSLVGTHADPEALAEQIREARRRGDVSEMVNVSVKDRTQEVIVNADAGRARRPLIVVENGEPLLGDEEIDALERGDVEFEDLVDRGYVEFIDAEEEEDILVAVDEEDVTDDHTHLEIDPQLVFGIGAGMIPYPEHNASPRITMGAGMMKQSLGLPSANYRIRPDTRQHLLHYPQLAMVKTQTSDQISFDKRPAAQNFVVAVMSYEGFNIEDALVMNQGSVDRALMRSHFFRTYEGEERRYPGGQEDRFEIPDQDVRGARGEDAYTHLDEDGLVNPETKVDESSVLLGKTSPPRFLEEPDDMGGLSPQKRRETSVTMRSGEDGVVDTVTLMEGEDGSKLSKVKVRDQRVPELGDKFASRHGQKGVVGHLAPQEDMPFTEEGVVPDLVMNPHALPSRMTVGHVLEMLGGKVGSLRGSRVDGTPFQGEDEEELRGGLEEHGFKSSGKEVMYSGVTGEKIEAEIFVGTIFYHKLYHMVSNKLHARSRGPVQVLTRQPTEGRAREGGLRVGEMERDTIIGHGASMVLNERLLESSDAETVHVSAETGLVAVEDREQRRVYDPVTGDEDDIHELEVSYAFKLLLDEMIALGIRPKLELEDAI</sequence>
<dbReference type="Gene3D" id="2.40.50.150">
    <property type="match status" value="1"/>
</dbReference>
<dbReference type="CDD" id="cd00653">
    <property type="entry name" value="RNA_pol_B_RPB2"/>
    <property type="match status" value="1"/>
</dbReference>
<evidence type="ECO:0000256" key="13">
    <source>
        <dbReference type="ARBA" id="ARBA00048552"/>
    </source>
</evidence>